<keyword evidence="1" id="KW-0472">Membrane</keyword>
<evidence type="ECO:0000313" key="3">
    <source>
        <dbReference type="Proteomes" id="UP000199586"/>
    </source>
</evidence>
<dbReference type="Proteomes" id="UP000199586">
    <property type="component" value="Unassembled WGS sequence"/>
</dbReference>
<feature type="transmembrane region" description="Helical" evidence="1">
    <location>
        <begin position="67"/>
        <end position="85"/>
    </location>
</feature>
<organism evidence="2 3">
    <name type="scientific">Sphingomonas rubra</name>
    <dbReference type="NCBI Taxonomy" id="634430"/>
    <lineage>
        <taxon>Bacteria</taxon>
        <taxon>Pseudomonadati</taxon>
        <taxon>Pseudomonadota</taxon>
        <taxon>Alphaproteobacteria</taxon>
        <taxon>Sphingomonadales</taxon>
        <taxon>Sphingomonadaceae</taxon>
        <taxon>Sphingomonas</taxon>
    </lineage>
</organism>
<dbReference type="AlphaFoldDB" id="A0A1I5UZD8"/>
<reference evidence="2 3" key="1">
    <citation type="submission" date="2016-10" db="EMBL/GenBank/DDBJ databases">
        <authorList>
            <person name="de Groot N.N."/>
        </authorList>
    </citation>
    <scope>NUCLEOTIDE SEQUENCE [LARGE SCALE GENOMIC DNA]</scope>
    <source>
        <strain evidence="2 3">CGMCC 1.9113</strain>
    </source>
</reference>
<protein>
    <submittedName>
        <fullName evidence="2">Uncharacterized protein</fullName>
    </submittedName>
</protein>
<evidence type="ECO:0000313" key="2">
    <source>
        <dbReference type="EMBL" id="SFQ00603.1"/>
    </source>
</evidence>
<evidence type="ECO:0000256" key="1">
    <source>
        <dbReference type="SAM" id="Phobius"/>
    </source>
</evidence>
<name>A0A1I5UZD8_9SPHN</name>
<keyword evidence="1" id="KW-0812">Transmembrane</keyword>
<feature type="transmembrane region" description="Helical" evidence="1">
    <location>
        <begin position="27"/>
        <end position="47"/>
    </location>
</feature>
<gene>
    <name evidence="2" type="ORF">SAMN04488241_1218</name>
</gene>
<keyword evidence="3" id="KW-1185">Reference proteome</keyword>
<proteinExistence type="predicted"/>
<sequence>MVYKIAWGEVTPATLHIILSVKEWSNAVAFFIVMGWIGILTYFEPLWTLKLSNPLNMVWGGDTRKVSRFFLIVFLTGLLAGAITLSKAF</sequence>
<keyword evidence="1" id="KW-1133">Transmembrane helix</keyword>
<dbReference type="EMBL" id="FOXP01000021">
    <property type="protein sequence ID" value="SFQ00603.1"/>
    <property type="molecule type" value="Genomic_DNA"/>
</dbReference>
<accession>A0A1I5UZD8</accession>